<dbReference type="AlphaFoldDB" id="A0AAV0DDT6"/>
<protein>
    <submittedName>
        <fullName evidence="1">Uncharacterized protein</fullName>
    </submittedName>
</protein>
<keyword evidence="2" id="KW-1185">Reference proteome</keyword>
<sequence>MNIIHEWQLYDRDLIIAGGERNCSKFKAKPPLLPLSGIGVTISPPLVCCCRRKLRRDSELQSIRGATVAVAIGDQCLIFPEDDTLFKIRVLRSNTLMFNPTVVCGPDFRKLLAFSLIRVIFPITYRSY</sequence>
<gene>
    <name evidence="1" type="ORF">CEPIT_LOCUS13549</name>
</gene>
<name>A0AAV0DDT6_9ASTE</name>
<evidence type="ECO:0000313" key="2">
    <source>
        <dbReference type="Proteomes" id="UP001152523"/>
    </source>
</evidence>
<comment type="caution">
    <text evidence="1">The sequence shown here is derived from an EMBL/GenBank/DDBJ whole genome shotgun (WGS) entry which is preliminary data.</text>
</comment>
<accession>A0AAV0DDT6</accession>
<dbReference type="Proteomes" id="UP001152523">
    <property type="component" value="Unassembled WGS sequence"/>
</dbReference>
<organism evidence="1 2">
    <name type="scientific">Cuscuta epithymum</name>
    <dbReference type="NCBI Taxonomy" id="186058"/>
    <lineage>
        <taxon>Eukaryota</taxon>
        <taxon>Viridiplantae</taxon>
        <taxon>Streptophyta</taxon>
        <taxon>Embryophyta</taxon>
        <taxon>Tracheophyta</taxon>
        <taxon>Spermatophyta</taxon>
        <taxon>Magnoliopsida</taxon>
        <taxon>eudicotyledons</taxon>
        <taxon>Gunneridae</taxon>
        <taxon>Pentapetalae</taxon>
        <taxon>asterids</taxon>
        <taxon>lamiids</taxon>
        <taxon>Solanales</taxon>
        <taxon>Convolvulaceae</taxon>
        <taxon>Cuscuteae</taxon>
        <taxon>Cuscuta</taxon>
        <taxon>Cuscuta subgen. Cuscuta</taxon>
    </lineage>
</organism>
<dbReference type="EMBL" id="CAMAPF010000085">
    <property type="protein sequence ID" value="CAH9095948.1"/>
    <property type="molecule type" value="Genomic_DNA"/>
</dbReference>
<reference evidence="1" key="1">
    <citation type="submission" date="2022-07" db="EMBL/GenBank/DDBJ databases">
        <authorList>
            <person name="Macas J."/>
            <person name="Novak P."/>
            <person name="Neumann P."/>
        </authorList>
    </citation>
    <scope>NUCLEOTIDE SEQUENCE</scope>
</reference>
<evidence type="ECO:0000313" key="1">
    <source>
        <dbReference type="EMBL" id="CAH9095948.1"/>
    </source>
</evidence>
<proteinExistence type="predicted"/>